<name>A0A212TZT5_9MICO</name>
<evidence type="ECO:0000256" key="1">
    <source>
        <dbReference type="SAM" id="MobiDB-lite"/>
    </source>
</evidence>
<dbReference type="RefSeq" id="WP_088818473.1">
    <property type="nucleotide sequence ID" value="NZ_FYEZ01000002.1"/>
</dbReference>
<sequence length="131" mass="14388">MSAQPTALPRGSEVTFDRQPTPTADLPPATPWTAHLCRTLVEVMDGSRSAQQLTRWVTLDILHRLARRSTLARRHGTATGSTRVRSVRTCHVRDGIVEASAVVVVRGQVRAIALRLEGLDGRWMLTALEIG</sequence>
<dbReference type="Pfam" id="PF20060">
    <property type="entry name" value="DUF6459"/>
    <property type="match status" value="1"/>
</dbReference>
<feature type="region of interest" description="Disordered" evidence="1">
    <location>
        <begin position="1"/>
        <end position="28"/>
    </location>
</feature>
<evidence type="ECO:0000313" key="3">
    <source>
        <dbReference type="Proteomes" id="UP000198122"/>
    </source>
</evidence>
<organism evidence="2 3">
    <name type="scientific">Kytococcus aerolatus</name>
    <dbReference type="NCBI Taxonomy" id="592308"/>
    <lineage>
        <taxon>Bacteria</taxon>
        <taxon>Bacillati</taxon>
        <taxon>Actinomycetota</taxon>
        <taxon>Actinomycetes</taxon>
        <taxon>Micrococcales</taxon>
        <taxon>Kytococcaceae</taxon>
        <taxon>Kytococcus</taxon>
    </lineage>
</organism>
<dbReference type="OrthoDB" id="3266345at2"/>
<dbReference type="AlphaFoldDB" id="A0A212TZT5"/>
<dbReference type="EMBL" id="FYEZ01000002">
    <property type="protein sequence ID" value="SNC71498.1"/>
    <property type="molecule type" value="Genomic_DNA"/>
</dbReference>
<evidence type="ECO:0000313" key="2">
    <source>
        <dbReference type="EMBL" id="SNC71498.1"/>
    </source>
</evidence>
<dbReference type="Proteomes" id="UP000198122">
    <property type="component" value="Unassembled WGS sequence"/>
</dbReference>
<evidence type="ECO:0008006" key="4">
    <source>
        <dbReference type="Google" id="ProtNLM"/>
    </source>
</evidence>
<accession>A0A212TZT5</accession>
<proteinExistence type="predicted"/>
<dbReference type="InterPro" id="IPR045596">
    <property type="entry name" value="DUF6459"/>
</dbReference>
<reference evidence="2 3" key="1">
    <citation type="submission" date="2017-06" db="EMBL/GenBank/DDBJ databases">
        <authorList>
            <person name="Kim H.J."/>
            <person name="Triplett B.A."/>
        </authorList>
    </citation>
    <scope>NUCLEOTIDE SEQUENCE [LARGE SCALE GENOMIC DNA]</scope>
    <source>
        <strain evidence="2 3">DSM 22179</strain>
    </source>
</reference>
<gene>
    <name evidence="2" type="ORF">SAMN05445756_1512</name>
</gene>
<protein>
    <recommendedName>
        <fullName evidence="4">3-hydroxyacyl-CoA dehydrogenase</fullName>
    </recommendedName>
</protein>
<keyword evidence="3" id="KW-1185">Reference proteome</keyword>